<dbReference type="AlphaFoldDB" id="A0A8T2N2A0"/>
<keyword evidence="4" id="KW-1185">Reference proteome</keyword>
<gene>
    <name evidence="3" type="ORF">JZ751_014659</name>
</gene>
<evidence type="ECO:0008006" key="5">
    <source>
        <dbReference type="Google" id="ProtNLM"/>
    </source>
</evidence>
<feature type="chain" id="PRO_5035775821" description="Secreted protein" evidence="2">
    <location>
        <begin position="25"/>
        <end position="102"/>
    </location>
</feature>
<sequence length="102" mass="11119">MKTGYVILLMSAVLLGTSWIPCCGQPCLGKPHHLLTNRSNGAFRSGSPGIINGGEEQPGPRPFRQAPLLLLLLHRCPPLHWADGKDPQEVEEAHSPEGDYLK</sequence>
<organism evidence="3 4">
    <name type="scientific">Albula glossodonta</name>
    <name type="common">roundjaw bonefish</name>
    <dbReference type="NCBI Taxonomy" id="121402"/>
    <lineage>
        <taxon>Eukaryota</taxon>
        <taxon>Metazoa</taxon>
        <taxon>Chordata</taxon>
        <taxon>Craniata</taxon>
        <taxon>Vertebrata</taxon>
        <taxon>Euteleostomi</taxon>
        <taxon>Actinopterygii</taxon>
        <taxon>Neopterygii</taxon>
        <taxon>Teleostei</taxon>
        <taxon>Albuliformes</taxon>
        <taxon>Albulidae</taxon>
        <taxon>Albula</taxon>
    </lineage>
</organism>
<evidence type="ECO:0000256" key="2">
    <source>
        <dbReference type="SAM" id="SignalP"/>
    </source>
</evidence>
<feature type="region of interest" description="Disordered" evidence="1">
    <location>
        <begin position="83"/>
        <end position="102"/>
    </location>
</feature>
<comment type="caution">
    <text evidence="3">The sequence shown here is derived from an EMBL/GenBank/DDBJ whole genome shotgun (WGS) entry which is preliminary data.</text>
</comment>
<dbReference type="Proteomes" id="UP000824540">
    <property type="component" value="Unassembled WGS sequence"/>
</dbReference>
<feature type="signal peptide" evidence="2">
    <location>
        <begin position="1"/>
        <end position="24"/>
    </location>
</feature>
<accession>A0A8T2N2A0</accession>
<keyword evidence="2" id="KW-0732">Signal</keyword>
<dbReference type="EMBL" id="JAFBMS010000237">
    <property type="protein sequence ID" value="KAG9332561.1"/>
    <property type="molecule type" value="Genomic_DNA"/>
</dbReference>
<evidence type="ECO:0000256" key="1">
    <source>
        <dbReference type="SAM" id="MobiDB-lite"/>
    </source>
</evidence>
<proteinExistence type="predicted"/>
<name>A0A8T2N2A0_9TELE</name>
<protein>
    <recommendedName>
        <fullName evidence="5">Secreted protein</fullName>
    </recommendedName>
</protein>
<evidence type="ECO:0000313" key="3">
    <source>
        <dbReference type="EMBL" id="KAG9332561.1"/>
    </source>
</evidence>
<evidence type="ECO:0000313" key="4">
    <source>
        <dbReference type="Proteomes" id="UP000824540"/>
    </source>
</evidence>
<reference evidence="3" key="1">
    <citation type="thesis" date="2021" institute="BYU ScholarsArchive" country="Provo, UT, USA">
        <title>Applications of and Algorithms for Genome Assembly and Genomic Analyses with an Emphasis on Marine Teleosts.</title>
        <authorList>
            <person name="Pickett B.D."/>
        </authorList>
    </citation>
    <scope>NUCLEOTIDE SEQUENCE</scope>
    <source>
        <strain evidence="3">HI-2016</strain>
    </source>
</reference>